<feature type="region of interest" description="Disordered" evidence="1">
    <location>
        <begin position="1"/>
        <end position="28"/>
    </location>
</feature>
<evidence type="ECO:0000256" key="1">
    <source>
        <dbReference type="SAM" id="MobiDB-lite"/>
    </source>
</evidence>
<feature type="compositionally biased region" description="Polar residues" evidence="1">
    <location>
        <begin position="91"/>
        <end position="100"/>
    </location>
</feature>
<evidence type="ECO:0000313" key="3">
    <source>
        <dbReference type="Proteomes" id="UP001472677"/>
    </source>
</evidence>
<accession>A0ABR2DBL8</accession>
<proteinExistence type="predicted"/>
<comment type="caution">
    <text evidence="2">The sequence shown here is derived from an EMBL/GenBank/DDBJ whole genome shotgun (WGS) entry which is preliminary data.</text>
</comment>
<reference evidence="2 3" key="1">
    <citation type="journal article" date="2024" name="G3 (Bethesda)">
        <title>Genome assembly of Hibiscus sabdariffa L. provides insights into metabolisms of medicinal natural products.</title>
        <authorList>
            <person name="Kim T."/>
        </authorList>
    </citation>
    <scope>NUCLEOTIDE SEQUENCE [LARGE SCALE GENOMIC DNA]</scope>
    <source>
        <strain evidence="2">TK-2024</strain>
        <tissue evidence="2">Old leaves</tissue>
    </source>
</reference>
<organism evidence="2 3">
    <name type="scientific">Hibiscus sabdariffa</name>
    <name type="common">roselle</name>
    <dbReference type="NCBI Taxonomy" id="183260"/>
    <lineage>
        <taxon>Eukaryota</taxon>
        <taxon>Viridiplantae</taxon>
        <taxon>Streptophyta</taxon>
        <taxon>Embryophyta</taxon>
        <taxon>Tracheophyta</taxon>
        <taxon>Spermatophyta</taxon>
        <taxon>Magnoliopsida</taxon>
        <taxon>eudicotyledons</taxon>
        <taxon>Gunneridae</taxon>
        <taxon>Pentapetalae</taxon>
        <taxon>rosids</taxon>
        <taxon>malvids</taxon>
        <taxon>Malvales</taxon>
        <taxon>Malvaceae</taxon>
        <taxon>Malvoideae</taxon>
        <taxon>Hibiscus</taxon>
    </lineage>
</organism>
<sequence length="100" mass="10849">MPRPQTSSRTVAPDASTFSTRNTGQAPGCGICKKNHYVQCKSQTNACYLCGGADHYIKDCLRNPNKVPTRTPTNVSNAPSNKNRGPRRAESGNQNRGKGR</sequence>
<evidence type="ECO:0008006" key="4">
    <source>
        <dbReference type="Google" id="ProtNLM"/>
    </source>
</evidence>
<dbReference type="Proteomes" id="UP001472677">
    <property type="component" value="Unassembled WGS sequence"/>
</dbReference>
<name>A0ABR2DBL8_9ROSI</name>
<feature type="compositionally biased region" description="Polar residues" evidence="1">
    <location>
        <begin position="66"/>
        <end position="83"/>
    </location>
</feature>
<gene>
    <name evidence="2" type="ORF">V6N12_057348</name>
</gene>
<keyword evidence="3" id="KW-1185">Reference proteome</keyword>
<dbReference type="Gene3D" id="4.10.60.10">
    <property type="entry name" value="Zinc finger, CCHC-type"/>
    <property type="match status" value="1"/>
</dbReference>
<evidence type="ECO:0000313" key="2">
    <source>
        <dbReference type="EMBL" id="KAK8534704.1"/>
    </source>
</evidence>
<protein>
    <recommendedName>
        <fullName evidence="4">CCHC-type domain-containing protein</fullName>
    </recommendedName>
</protein>
<feature type="compositionally biased region" description="Polar residues" evidence="1">
    <location>
        <begin position="1"/>
        <end position="25"/>
    </location>
</feature>
<feature type="region of interest" description="Disordered" evidence="1">
    <location>
        <begin position="62"/>
        <end position="100"/>
    </location>
</feature>
<dbReference type="EMBL" id="JBBPBM010000031">
    <property type="protein sequence ID" value="KAK8534704.1"/>
    <property type="molecule type" value="Genomic_DNA"/>
</dbReference>